<organism evidence="3">
    <name type="scientific">human gut metagenome</name>
    <dbReference type="NCBI Taxonomy" id="408170"/>
    <lineage>
        <taxon>unclassified sequences</taxon>
        <taxon>metagenomes</taxon>
        <taxon>organismal metagenomes</taxon>
    </lineage>
</organism>
<feature type="compositionally biased region" description="Basic and acidic residues" evidence="1">
    <location>
        <begin position="158"/>
        <end position="170"/>
    </location>
</feature>
<sequence>MQTDPDRGGVRTGDEYDHKVKVGTKKYNVNGTEVEYKTAEGTMKESVQEVTFANKQVPAHGEIKITKKLQGKAYGEERGYLFHIHYKTTDENNKEKVVVVPQTVVVKAGELTGSTVYENIPLGAQYEVHEVDETALLTLEADAGSTVLGSDDPLSDTEQNHSHTDVKAEK</sequence>
<name>K1S9K3_9ZZZZ</name>
<dbReference type="InterPro" id="IPR046022">
    <property type="entry name" value="DUF5979"/>
</dbReference>
<protein>
    <recommendedName>
        <fullName evidence="2">DUF5979 domain-containing protein</fullName>
    </recommendedName>
</protein>
<accession>K1S9K3</accession>
<dbReference type="AlphaFoldDB" id="K1S9K3"/>
<reference evidence="3" key="1">
    <citation type="journal article" date="2013" name="Environ. Microbiol.">
        <title>Microbiota from the distal guts of lean and obese adolescents exhibit partial functional redundancy besides clear differences in community structure.</title>
        <authorList>
            <person name="Ferrer M."/>
            <person name="Ruiz A."/>
            <person name="Lanza F."/>
            <person name="Haange S.B."/>
            <person name="Oberbach A."/>
            <person name="Till H."/>
            <person name="Bargiela R."/>
            <person name="Campoy C."/>
            <person name="Segura M.T."/>
            <person name="Richter M."/>
            <person name="von Bergen M."/>
            <person name="Seifert J."/>
            <person name="Suarez A."/>
        </authorList>
    </citation>
    <scope>NUCLEOTIDE SEQUENCE</scope>
</reference>
<feature type="domain" description="DUF5979" evidence="2">
    <location>
        <begin position="63"/>
        <end position="157"/>
    </location>
</feature>
<evidence type="ECO:0000256" key="1">
    <source>
        <dbReference type="SAM" id="MobiDB-lite"/>
    </source>
</evidence>
<feature type="non-terminal residue" evidence="3">
    <location>
        <position position="170"/>
    </location>
</feature>
<dbReference type="Pfam" id="PF19407">
    <property type="entry name" value="DUF5979"/>
    <property type="match status" value="1"/>
</dbReference>
<evidence type="ECO:0000259" key="2">
    <source>
        <dbReference type="Pfam" id="PF19407"/>
    </source>
</evidence>
<comment type="caution">
    <text evidence="3">The sequence shown here is derived from an EMBL/GenBank/DDBJ whole genome shotgun (WGS) entry which is preliminary data.</text>
</comment>
<gene>
    <name evidence="3" type="ORF">OBE_12257</name>
</gene>
<dbReference type="EMBL" id="AJWZ01008438">
    <property type="protein sequence ID" value="EKC54108.1"/>
    <property type="molecule type" value="Genomic_DNA"/>
</dbReference>
<proteinExistence type="predicted"/>
<evidence type="ECO:0000313" key="3">
    <source>
        <dbReference type="EMBL" id="EKC54108.1"/>
    </source>
</evidence>
<feature type="region of interest" description="Disordered" evidence="1">
    <location>
        <begin position="147"/>
        <end position="170"/>
    </location>
</feature>